<dbReference type="Gene3D" id="1.20.120.450">
    <property type="entry name" value="dinb family like domain"/>
    <property type="match status" value="1"/>
</dbReference>
<reference evidence="2" key="1">
    <citation type="journal article" date="2014" name="Int. J. Syst. Evol. Microbiol.">
        <title>Complete genome sequence of Corynebacterium casei LMG S-19264T (=DSM 44701T), isolated from a smear-ripened cheese.</title>
        <authorList>
            <consortium name="US DOE Joint Genome Institute (JGI-PGF)"/>
            <person name="Walter F."/>
            <person name="Albersmeier A."/>
            <person name="Kalinowski J."/>
            <person name="Ruckert C."/>
        </authorList>
    </citation>
    <scope>NUCLEOTIDE SEQUENCE</scope>
    <source>
        <strain evidence="2">CGMCC 1.15152</strain>
    </source>
</reference>
<dbReference type="AlphaFoldDB" id="A0A917DDS8"/>
<reference evidence="2" key="2">
    <citation type="submission" date="2020-09" db="EMBL/GenBank/DDBJ databases">
        <authorList>
            <person name="Sun Q."/>
            <person name="Zhou Y."/>
        </authorList>
    </citation>
    <scope>NUCLEOTIDE SEQUENCE</scope>
    <source>
        <strain evidence="2">CGMCC 1.15152</strain>
    </source>
</reference>
<dbReference type="InterPro" id="IPR034660">
    <property type="entry name" value="DinB/YfiT-like"/>
</dbReference>
<dbReference type="RefSeq" id="WP_188710944.1">
    <property type="nucleotide sequence ID" value="NZ_BMHO01000001.1"/>
</dbReference>
<dbReference type="EMBL" id="BMHO01000001">
    <property type="protein sequence ID" value="GGD29669.1"/>
    <property type="molecule type" value="Genomic_DNA"/>
</dbReference>
<dbReference type="InterPro" id="IPR017517">
    <property type="entry name" value="Maleyloyr_isom"/>
</dbReference>
<dbReference type="Pfam" id="PF11716">
    <property type="entry name" value="MDMPI_N"/>
    <property type="match status" value="1"/>
</dbReference>
<name>A0A917DDS8_9MICO</name>
<comment type="caution">
    <text evidence="2">The sequence shown here is derived from an EMBL/GenBank/DDBJ whole genome shotgun (WGS) entry which is preliminary data.</text>
</comment>
<keyword evidence="3" id="KW-1185">Reference proteome</keyword>
<dbReference type="InterPro" id="IPR024344">
    <property type="entry name" value="MDMPI_metal-binding"/>
</dbReference>
<sequence length="183" mass="20120">MAARTDNVADPALAAELLLARRGQAYFSRVLGQLPNGDLGSESFVPGWTNARVVAHVALDARATAHAVEALRTRASEPVLVDAAERIRDIDFAATLPPEALRNLSAHAAVHLNVEWRDLPAEVWSEKIRVTGKPPILAADTVWRRCNEVWTRSVDLAGPSAIRDLPRDVLERLRALPEPPHWL</sequence>
<proteinExistence type="predicted"/>
<dbReference type="GO" id="GO:0046872">
    <property type="term" value="F:metal ion binding"/>
    <property type="evidence" value="ECO:0007669"/>
    <property type="project" value="InterPro"/>
</dbReference>
<dbReference type="Proteomes" id="UP000633205">
    <property type="component" value="Unassembled WGS sequence"/>
</dbReference>
<accession>A0A917DDS8</accession>
<evidence type="ECO:0000259" key="1">
    <source>
        <dbReference type="Pfam" id="PF11716"/>
    </source>
</evidence>
<protein>
    <recommendedName>
        <fullName evidence="1">Mycothiol-dependent maleylpyruvate isomerase metal-binding domain-containing protein</fullName>
    </recommendedName>
</protein>
<dbReference type="NCBIfam" id="TIGR03083">
    <property type="entry name" value="maleylpyruvate isomerase family mycothiol-dependent enzyme"/>
    <property type="match status" value="1"/>
</dbReference>
<dbReference type="SUPFAM" id="SSF109854">
    <property type="entry name" value="DinB/YfiT-like putative metalloenzymes"/>
    <property type="match status" value="1"/>
</dbReference>
<evidence type="ECO:0000313" key="2">
    <source>
        <dbReference type="EMBL" id="GGD29669.1"/>
    </source>
</evidence>
<evidence type="ECO:0000313" key="3">
    <source>
        <dbReference type="Proteomes" id="UP000633205"/>
    </source>
</evidence>
<feature type="domain" description="Mycothiol-dependent maleylpyruvate isomerase metal-binding" evidence="1">
    <location>
        <begin position="22"/>
        <end position="157"/>
    </location>
</feature>
<gene>
    <name evidence="2" type="ORF">GCM10010915_07350</name>
</gene>
<organism evidence="2 3">
    <name type="scientific">Microbacterium faecale</name>
    <dbReference type="NCBI Taxonomy" id="1804630"/>
    <lineage>
        <taxon>Bacteria</taxon>
        <taxon>Bacillati</taxon>
        <taxon>Actinomycetota</taxon>
        <taxon>Actinomycetes</taxon>
        <taxon>Micrococcales</taxon>
        <taxon>Microbacteriaceae</taxon>
        <taxon>Microbacterium</taxon>
    </lineage>
</organism>